<organism evidence="9 10">
    <name type="scientific">Syncephalastrum racemosum</name>
    <name type="common">Filamentous fungus</name>
    <dbReference type="NCBI Taxonomy" id="13706"/>
    <lineage>
        <taxon>Eukaryota</taxon>
        <taxon>Fungi</taxon>
        <taxon>Fungi incertae sedis</taxon>
        <taxon>Mucoromycota</taxon>
        <taxon>Mucoromycotina</taxon>
        <taxon>Mucoromycetes</taxon>
        <taxon>Mucorales</taxon>
        <taxon>Syncephalastraceae</taxon>
        <taxon>Syncephalastrum</taxon>
    </lineage>
</organism>
<dbReference type="GO" id="GO:0005886">
    <property type="term" value="C:plasma membrane"/>
    <property type="evidence" value="ECO:0007669"/>
    <property type="project" value="TreeGrafter"/>
</dbReference>
<dbReference type="InterPro" id="IPR008962">
    <property type="entry name" value="PapD-like_sf"/>
</dbReference>
<keyword evidence="10" id="KW-1185">Reference proteome</keyword>
<sequence>MSLTIEPEEVLAFTRPLNRLVKESLTITNPHGVDYAYKVKTTAPKQYCVRPNAGKVTANSTESVQVMLQAMREEPAADFKCKDKFLVQYIAIPENMRDLPISELWPVVEKTQKNMIQQHKLKCAFVPEDQNERNEILNEARAGSIAPGVNGSDQATLGDMHEAEQGGSDEKDAWQQEKKVLLEKVASMQEELQSAKSSREPVAQVAPQGYSLATLLFVSLLVGFASYAIFLMKTNNHVQDNNTTTTAVPAS</sequence>
<dbReference type="InterPro" id="IPR000535">
    <property type="entry name" value="MSP_dom"/>
</dbReference>
<evidence type="ECO:0000259" key="8">
    <source>
        <dbReference type="PROSITE" id="PS50202"/>
    </source>
</evidence>
<accession>A0A1X2H1I4</accession>
<feature type="region of interest" description="Disordered" evidence="6">
    <location>
        <begin position="143"/>
        <end position="173"/>
    </location>
</feature>
<evidence type="ECO:0000256" key="1">
    <source>
        <dbReference type="ARBA" id="ARBA00004211"/>
    </source>
</evidence>
<dbReference type="STRING" id="13706.A0A1X2H1I4"/>
<proteinExistence type="inferred from homology"/>
<evidence type="ECO:0000256" key="3">
    <source>
        <dbReference type="ARBA" id="ARBA00022692"/>
    </source>
</evidence>
<keyword evidence="4 7" id="KW-1133">Transmembrane helix</keyword>
<dbReference type="Gene3D" id="2.60.40.10">
    <property type="entry name" value="Immunoglobulins"/>
    <property type="match status" value="1"/>
</dbReference>
<dbReference type="PANTHER" id="PTHR10809">
    <property type="entry name" value="VESICLE-ASSOCIATED MEMBRANE PROTEIN-ASSOCIATED PROTEIN"/>
    <property type="match status" value="1"/>
</dbReference>
<dbReference type="GO" id="GO:0061817">
    <property type="term" value="P:endoplasmic reticulum-plasma membrane tethering"/>
    <property type="evidence" value="ECO:0007669"/>
    <property type="project" value="TreeGrafter"/>
</dbReference>
<dbReference type="GO" id="GO:0090158">
    <property type="term" value="P:endoplasmic reticulum membrane organization"/>
    <property type="evidence" value="ECO:0007669"/>
    <property type="project" value="TreeGrafter"/>
</dbReference>
<dbReference type="OMA" id="CAFVPED"/>
<feature type="domain" description="MSP" evidence="8">
    <location>
        <begin position="2"/>
        <end position="126"/>
    </location>
</feature>
<dbReference type="InParanoid" id="A0A1X2H1I4"/>
<dbReference type="PANTHER" id="PTHR10809:SF6">
    <property type="entry name" value="AT11025P-RELATED"/>
    <property type="match status" value="1"/>
</dbReference>
<dbReference type="EMBL" id="MCGN01000011">
    <property type="protein sequence ID" value="ORY91297.1"/>
    <property type="molecule type" value="Genomic_DNA"/>
</dbReference>
<keyword evidence="5 7" id="KW-0472">Membrane</keyword>
<dbReference type="PROSITE" id="PS50202">
    <property type="entry name" value="MSP"/>
    <property type="match status" value="1"/>
</dbReference>
<dbReference type="SUPFAM" id="SSF49354">
    <property type="entry name" value="PapD-like"/>
    <property type="match status" value="1"/>
</dbReference>
<gene>
    <name evidence="9" type="ORF">BCR43DRAFT_498855</name>
</gene>
<evidence type="ECO:0000256" key="4">
    <source>
        <dbReference type="ARBA" id="ARBA00022989"/>
    </source>
</evidence>
<name>A0A1X2H1I4_SYNRA</name>
<protein>
    <submittedName>
        <fullName evidence="9">PapD-like protein</fullName>
    </submittedName>
</protein>
<keyword evidence="3 7" id="KW-0812">Transmembrane</keyword>
<dbReference type="GO" id="GO:0033149">
    <property type="term" value="F:FFAT motif binding"/>
    <property type="evidence" value="ECO:0007669"/>
    <property type="project" value="TreeGrafter"/>
</dbReference>
<dbReference type="InterPro" id="IPR016763">
    <property type="entry name" value="VAP"/>
</dbReference>
<comment type="similarity">
    <text evidence="2">Belongs to the VAMP-associated protein (VAP) (TC 9.B.17) family.</text>
</comment>
<comment type="caution">
    <text evidence="9">The sequence shown here is derived from an EMBL/GenBank/DDBJ whole genome shotgun (WGS) entry which is preliminary data.</text>
</comment>
<dbReference type="GO" id="GO:0005789">
    <property type="term" value="C:endoplasmic reticulum membrane"/>
    <property type="evidence" value="ECO:0007669"/>
    <property type="project" value="InterPro"/>
</dbReference>
<comment type="subcellular location">
    <subcellularLocation>
        <location evidence="1">Membrane</location>
        <topology evidence="1">Single-pass type IV membrane protein</topology>
    </subcellularLocation>
</comment>
<evidence type="ECO:0000256" key="2">
    <source>
        <dbReference type="ARBA" id="ARBA00008932"/>
    </source>
</evidence>
<dbReference type="AlphaFoldDB" id="A0A1X2H1I4"/>
<feature type="transmembrane region" description="Helical" evidence="7">
    <location>
        <begin position="209"/>
        <end position="230"/>
    </location>
</feature>
<feature type="compositionally biased region" description="Basic and acidic residues" evidence="6">
    <location>
        <begin position="159"/>
        <end position="173"/>
    </location>
</feature>
<evidence type="ECO:0000313" key="9">
    <source>
        <dbReference type="EMBL" id="ORY91297.1"/>
    </source>
</evidence>
<evidence type="ECO:0000256" key="6">
    <source>
        <dbReference type="SAM" id="MobiDB-lite"/>
    </source>
</evidence>
<dbReference type="Pfam" id="PF00635">
    <property type="entry name" value="Motile_Sperm"/>
    <property type="match status" value="1"/>
</dbReference>
<evidence type="ECO:0000256" key="5">
    <source>
        <dbReference type="ARBA" id="ARBA00023136"/>
    </source>
</evidence>
<evidence type="ECO:0000256" key="7">
    <source>
        <dbReference type="SAM" id="Phobius"/>
    </source>
</evidence>
<dbReference type="OrthoDB" id="264603at2759"/>
<dbReference type="Proteomes" id="UP000242180">
    <property type="component" value="Unassembled WGS sequence"/>
</dbReference>
<reference evidence="9 10" key="1">
    <citation type="submission" date="2016-07" db="EMBL/GenBank/DDBJ databases">
        <title>Pervasive Adenine N6-methylation of Active Genes in Fungi.</title>
        <authorList>
            <consortium name="DOE Joint Genome Institute"/>
            <person name="Mondo S.J."/>
            <person name="Dannebaum R.O."/>
            <person name="Kuo R.C."/>
            <person name="Labutti K."/>
            <person name="Haridas S."/>
            <person name="Kuo A."/>
            <person name="Salamov A."/>
            <person name="Ahrendt S.R."/>
            <person name="Lipzen A."/>
            <person name="Sullivan W."/>
            <person name="Andreopoulos W.B."/>
            <person name="Clum A."/>
            <person name="Lindquist E."/>
            <person name="Daum C."/>
            <person name="Ramamoorthy G.K."/>
            <person name="Gryganskyi A."/>
            <person name="Culley D."/>
            <person name="Magnuson J.K."/>
            <person name="James T.Y."/>
            <person name="O'Malley M.A."/>
            <person name="Stajich J.E."/>
            <person name="Spatafora J.W."/>
            <person name="Visel A."/>
            <person name="Grigoriev I.V."/>
        </authorList>
    </citation>
    <scope>NUCLEOTIDE SEQUENCE [LARGE SCALE GENOMIC DNA]</scope>
    <source>
        <strain evidence="9 10">NRRL 2496</strain>
    </source>
</reference>
<evidence type="ECO:0000313" key="10">
    <source>
        <dbReference type="Proteomes" id="UP000242180"/>
    </source>
</evidence>
<dbReference type="InterPro" id="IPR013783">
    <property type="entry name" value="Ig-like_fold"/>
</dbReference>